<evidence type="ECO:0000256" key="2">
    <source>
        <dbReference type="ARBA" id="ARBA00010794"/>
    </source>
</evidence>
<reference evidence="11 12" key="1">
    <citation type="submission" date="2018-09" db="EMBL/GenBank/DDBJ databases">
        <title>Genomic investigation of the strawberry pathogen Phytophthora fragariae indicates pathogenicity is determined by transcriptional variation in three key races.</title>
        <authorList>
            <person name="Adams T.M."/>
            <person name="Armitage A.D."/>
            <person name="Sobczyk M.K."/>
            <person name="Bates H.J."/>
            <person name="Dunwell J.M."/>
            <person name="Nellist C.F."/>
            <person name="Harrison R.J."/>
        </authorList>
    </citation>
    <scope>NUCLEOTIDE SEQUENCE [LARGE SCALE GENOMIC DNA]</scope>
    <source>
        <strain evidence="11 12">SCRP249</strain>
    </source>
</reference>
<keyword evidence="8 10" id="KW-1133">Transmembrane helix</keyword>
<keyword evidence="5 10" id="KW-0812">Transmembrane</keyword>
<evidence type="ECO:0000256" key="8">
    <source>
        <dbReference type="ARBA" id="ARBA00022989"/>
    </source>
</evidence>
<evidence type="ECO:0000256" key="3">
    <source>
        <dbReference type="ARBA" id="ARBA00012132"/>
    </source>
</evidence>
<evidence type="ECO:0000256" key="7">
    <source>
        <dbReference type="ARBA" id="ARBA00022824"/>
    </source>
</evidence>
<name>A0A6A3J774_9STRA</name>
<keyword evidence="7" id="KW-0256">Endoplasmic reticulum</keyword>
<comment type="subcellular location">
    <subcellularLocation>
        <location evidence="1">Endoplasmic reticulum membrane</location>
        <topology evidence="1">Multi-pass membrane protein</topology>
    </subcellularLocation>
</comment>
<evidence type="ECO:0000256" key="9">
    <source>
        <dbReference type="ARBA" id="ARBA00023136"/>
    </source>
</evidence>
<dbReference type="PANTHER" id="PTHR13205:SF15">
    <property type="entry name" value="DOLICHOL KINASE"/>
    <property type="match status" value="1"/>
</dbReference>
<protein>
    <recommendedName>
        <fullName evidence="3">dolichol kinase</fullName>
        <ecNumber evidence="3">2.7.1.108</ecNumber>
    </recommendedName>
</protein>
<evidence type="ECO:0000256" key="4">
    <source>
        <dbReference type="ARBA" id="ARBA00022679"/>
    </source>
</evidence>
<dbReference type="Proteomes" id="UP000429607">
    <property type="component" value="Unassembled WGS sequence"/>
</dbReference>
<evidence type="ECO:0000256" key="5">
    <source>
        <dbReference type="ARBA" id="ARBA00022692"/>
    </source>
</evidence>
<sequence length="103" mass="11012">RGTRLAGFSMGAVVGSSVGRHKIFGGKTLEGSAAVFFSMLVASIPLHNYHTRAFVDGEYVQLALLIVAVFLTSVLEAATAQIDNLVLPLFLYTACNLVSCHRL</sequence>
<evidence type="ECO:0000256" key="10">
    <source>
        <dbReference type="SAM" id="Phobius"/>
    </source>
</evidence>
<evidence type="ECO:0000256" key="6">
    <source>
        <dbReference type="ARBA" id="ARBA00022777"/>
    </source>
</evidence>
<organism evidence="11 12">
    <name type="scientific">Phytophthora rubi</name>
    <dbReference type="NCBI Taxonomy" id="129364"/>
    <lineage>
        <taxon>Eukaryota</taxon>
        <taxon>Sar</taxon>
        <taxon>Stramenopiles</taxon>
        <taxon>Oomycota</taxon>
        <taxon>Peronosporomycetes</taxon>
        <taxon>Peronosporales</taxon>
        <taxon>Peronosporaceae</taxon>
        <taxon>Phytophthora</taxon>
    </lineage>
</organism>
<evidence type="ECO:0000256" key="1">
    <source>
        <dbReference type="ARBA" id="ARBA00004477"/>
    </source>
</evidence>
<dbReference type="EMBL" id="QXFV01002477">
    <property type="protein sequence ID" value="KAE8987303.1"/>
    <property type="molecule type" value="Genomic_DNA"/>
</dbReference>
<feature type="non-terminal residue" evidence="11">
    <location>
        <position position="1"/>
    </location>
</feature>
<evidence type="ECO:0000313" key="11">
    <source>
        <dbReference type="EMBL" id="KAE8987303.1"/>
    </source>
</evidence>
<keyword evidence="6" id="KW-0418">Kinase</keyword>
<evidence type="ECO:0000313" key="12">
    <source>
        <dbReference type="Proteomes" id="UP000429607"/>
    </source>
</evidence>
<proteinExistence type="inferred from homology"/>
<dbReference type="GO" id="GO:0005789">
    <property type="term" value="C:endoplasmic reticulum membrane"/>
    <property type="evidence" value="ECO:0007669"/>
    <property type="project" value="UniProtKB-SubCell"/>
</dbReference>
<feature type="transmembrane region" description="Helical" evidence="10">
    <location>
        <begin position="59"/>
        <end position="78"/>
    </location>
</feature>
<dbReference type="GO" id="GO:0043048">
    <property type="term" value="P:dolichyl monophosphate biosynthetic process"/>
    <property type="evidence" value="ECO:0007669"/>
    <property type="project" value="TreeGrafter"/>
</dbReference>
<gene>
    <name evidence="11" type="ORF">PR001_g22362</name>
</gene>
<comment type="similarity">
    <text evidence="2">Belongs to the polyprenol kinase family.</text>
</comment>
<dbReference type="EC" id="2.7.1.108" evidence="3"/>
<dbReference type="GO" id="GO:0004168">
    <property type="term" value="F:dolichol kinase activity"/>
    <property type="evidence" value="ECO:0007669"/>
    <property type="project" value="UniProtKB-EC"/>
</dbReference>
<keyword evidence="4" id="KW-0808">Transferase</keyword>
<accession>A0A6A3J774</accession>
<dbReference type="PANTHER" id="PTHR13205">
    <property type="entry name" value="TRANSMEMBRANE PROTEIN 15-RELATED"/>
    <property type="match status" value="1"/>
</dbReference>
<keyword evidence="9 10" id="KW-0472">Membrane</keyword>
<dbReference type="AlphaFoldDB" id="A0A6A3J774"/>
<dbReference type="InterPro" id="IPR032974">
    <property type="entry name" value="Polypren_kinase"/>
</dbReference>
<comment type="caution">
    <text evidence="11">The sequence shown here is derived from an EMBL/GenBank/DDBJ whole genome shotgun (WGS) entry which is preliminary data.</text>
</comment>